<dbReference type="Proteomes" id="UP001205965">
    <property type="component" value="Unassembled WGS sequence"/>
</dbReference>
<dbReference type="Pfam" id="PF01451">
    <property type="entry name" value="LMWPc"/>
    <property type="match status" value="1"/>
</dbReference>
<protein>
    <submittedName>
        <fullName evidence="5">Low molecular weight phosphatase family protein</fullName>
    </submittedName>
</protein>
<dbReference type="PANTHER" id="PTHR11717:SF31">
    <property type="entry name" value="LOW MOLECULAR WEIGHT PROTEIN-TYROSINE-PHOSPHATASE ETP-RELATED"/>
    <property type="match status" value="1"/>
</dbReference>
<organism evidence="5 6">
    <name type="scientific">Corynebacterium lemuris</name>
    <dbReference type="NCBI Taxonomy" id="1859292"/>
    <lineage>
        <taxon>Bacteria</taxon>
        <taxon>Bacillati</taxon>
        <taxon>Actinomycetota</taxon>
        <taxon>Actinomycetes</taxon>
        <taxon>Mycobacteriales</taxon>
        <taxon>Corynebacteriaceae</taxon>
        <taxon>Corynebacterium</taxon>
    </lineage>
</organism>
<keyword evidence="6" id="KW-1185">Reference proteome</keyword>
<dbReference type="SUPFAM" id="SSF52788">
    <property type="entry name" value="Phosphotyrosine protein phosphatases I"/>
    <property type="match status" value="1"/>
</dbReference>
<evidence type="ECO:0000256" key="3">
    <source>
        <dbReference type="ARBA" id="ARBA00022912"/>
    </source>
</evidence>
<keyword evidence="2" id="KW-0378">Hydrolase</keyword>
<dbReference type="InterPro" id="IPR036196">
    <property type="entry name" value="Ptyr_pPase_sf"/>
</dbReference>
<accession>A0ABT2FZY2</accession>
<reference evidence="5 6" key="1">
    <citation type="submission" date="2022-08" db="EMBL/GenBank/DDBJ databases">
        <title>YIM 101645 draft genome.</title>
        <authorList>
            <person name="Chen X."/>
        </authorList>
    </citation>
    <scope>NUCLEOTIDE SEQUENCE [LARGE SCALE GENOMIC DNA]</scope>
    <source>
        <strain evidence="5 6">YIM 101645</strain>
    </source>
</reference>
<evidence type="ECO:0000259" key="4">
    <source>
        <dbReference type="SMART" id="SM00226"/>
    </source>
</evidence>
<keyword evidence="3" id="KW-0904">Protein phosphatase</keyword>
<comment type="caution">
    <text evidence="5">The sequence shown here is derived from an EMBL/GenBank/DDBJ whole genome shotgun (WGS) entry which is preliminary data.</text>
</comment>
<gene>
    <name evidence="5" type="ORF">NYP18_14265</name>
</gene>
<sequence length="202" mass="22212">MQNSFSILTVCTGNICRSPLAQQLLAEQLWDIPEISVSSAGTRALVGEPMFDVTQQVARSYGVEDIDSHRAQQVTERLLESSDLILTMTRDHRRAVVELSPRVTRQVFTIREFARLAEVTTDEALASAIGQEEDSPIARLRAVLKAVTSGRSLLSPLADPTEDDVIDPYKREMEVHEASAEQLTPAIDAVVSLVRRSVKGIG</sequence>
<dbReference type="Gene3D" id="3.40.50.2300">
    <property type="match status" value="1"/>
</dbReference>
<proteinExistence type="inferred from homology"/>
<dbReference type="RefSeq" id="WP_259428865.1">
    <property type="nucleotide sequence ID" value="NZ_JANWTC010000019.1"/>
</dbReference>
<dbReference type="InterPro" id="IPR023485">
    <property type="entry name" value="Ptyr_pPase"/>
</dbReference>
<evidence type="ECO:0000256" key="1">
    <source>
        <dbReference type="ARBA" id="ARBA00011063"/>
    </source>
</evidence>
<feature type="domain" description="Phosphotyrosine protein phosphatase I" evidence="4">
    <location>
        <begin position="5"/>
        <end position="193"/>
    </location>
</feature>
<dbReference type="EMBL" id="JANWTC010000019">
    <property type="protein sequence ID" value="MCS5480807.1"/>
    <property type="molecule type" value="Genomic_DNA"/>
</dbReference>
<dbReference type="InterPro" id="IPR017867">
    <property type="entry name" value="Tyr_phospatase_low_mol_wt"/>
</dbReference>
<evidence type="ECO:0000256" key="2">
    <source>
        <dbReference type="ARBA" id="ARBA00022801"/>
    </source>
</evidence>
<dbReference type="PANTHER" id="PTHR11717">
    <property type="entry name" value="LOW MOLECULAR WEIGHT PROTEIN TYROSINE PHOSPHATASE"/>
    <property type="match status" value="1"/>
</dbReference>
<comment type="similarity">
    <text evidence="1">Belongs to the low molecular weight phosphotyrosine protein phosphatase family.</text>
</comment>
<evidence type="ECO:0000313" key="5">
    <source>
        <dbReference type="EMBL" id="MCS5480807.1"/>
    </source>
</evidence>
<name>A0ABT2FZY2_9CORY</name>
<dbReference type="PRINTS" id="PR00719">
    <property type="entry name" value="LMWPTPASE"/>
</dbReference>
<dbReference type="SMART" id="SM00226">
    <property type="entry name" value="LMWPc"/>
    <property type="match status" value="1"/>
</dbReference>
<dbReference type="InterPro" id="IPR050438">
    <property type="entry name" value="LMW_PTPase"/>
</dbReference>
<evidence type="ECO:0000313" key="6">
    <source>
        <dbReference type="Proteomes" id="UP001205965"/>
    </source>
</evidence>